<dbReference type="InterPro" id="IPR003593">
    <property type="entry name" value="AAA+_ATPase"/>
</dbReference>
<evidence type="ECO:0000256" key="2">
    <source>
        <dbReference type="ARBA" id="ARBA00022448"/>
    </source>
</evidence>
<dbReference type="PANTHER" id="PTHR42734:SF17">
    <property type="entry name" value="METAL TRANSPORT SYSTEM ATP-BINDING PROTEIN TM_0124-RELATED"/>
    <property type="match status" value="1"/>
</dbReference>
<evidence type="ECO:0000256" key="3">
    <source>
        <dbReference type="ARBA" id="ARBA00022741"/>
    </source>
</evidence>
<name>A0A2Z5G8H4_9BACT</name>
<dbReference type="InterPro" id="IPR017871">
    <property type="entry name" value="ABC_transporter-like_CS"/>
</dbReference>
<dbReference type="InterPro" id="IPR003439">
    <property type="entry name" value="ABC_transporter-like_ATP-bd"/>
</dbReference>
<dbReference type="Pfam" id="PF00005">
    <property type="entry name" value="ABC_tran"/>
    <property type="match status" value="1"/>
</dbReference>
<dbReference type="EMBL" id="CP030840">
    <property type="protein sequence ID" value="AXC15279.1"/>
    <property type="molecule type" value="Genomic_DNA"/>
</dbReference>
<dbReference type="InterPro" id="IPR050153">
    <property type="entry name" value="Metal_Ion_Import_ABC"/>
</dbReference>
<gene>
    <name evidence="6" type="ORF">ACPOL_6035</name>
</gene>
<evidence type="ECO:0000313" key="6">
    <source>
        <dbReference type="EMBL" id="AXC15279.1"/>
    </source>
</evidence>
<keyword evidence="3" id="KW-0547">Nucleotide-binding</keyword>
<keyword evidence="2" id="KW-0813">Transport</keyword>
<reference evidence="6 7" key="1">
    <citation type="journal article" date="2018" name="Front. Microbiol.">
        <title>Hydrolytic Capabilities as a Key to Environmental Success: Chitinolytic and Cellulolytic Acidobacteria From Acidic Sub-arctic Soils and Boreal Peatlands.</title>
        <authorList>
            <person name="Belova S.E."/>
            <person name="Ravin N.V."/>
            <person name="Pankratov T.A."/>
            <person name="Rakitin A.L."/>
            <person name="Ivanova A.A."/>
            <person name="Beletsky A.V."/>
            <person name="Mardanov A.V."/>
            <person name="Sinninghe Damste J.S."/>
            <person name="Dedysh S.N."/>
        </authorList>
    </citation>
    <scope>NUCLEOTIDE SEQUENCE [LARGE SCALE GENOMIC DNA]</scope>
    <source>
        <strain evidence="6 7">SBC82</strain>
    </source>
</reference>
<dbReference type="AlphaFoldDB" id="A0A2Z5G8H4"/>
<dbReference type="Proteomes" id="UP000253606">
    <property type="component" value="Chromosome"/>
</dbReference>
<dbReference type="KEGG" id="abas:ACPOL_6035"/>
<dbReference type="RefSeq" id="WP_338026721.1">
    <property type="nucleotide sequence ID" value="NZ_CP030840.1"/>
</dbReference>
<evidence type="ECO:0000313" key="7">
    <source>
        <dbReference type="Proteomes" id="UP000253606"/>
    </source>
</evidence>
<dbReference type="GO" id="GO:0005524">
    <property type="term" value="F:ATP binding"/>
    <property type="evidence" value="ECO:0007669"/>
    <property type="project" value="UniProtKB-KW"/>
</dbReference>
<dbReference type="SMART" id="SM00382">
    <property type="entry name" value="AAA"/>
    <property type="match status" value="1"/>
</dbReference>
<dbReference type="SUPFAM" id="SSF52540">
    <property type="entry name" value="P-loop containing nucleoside triphosphate hydrolases"/>
    <property type="match status" value="1"/>
</dbReference>
<evidence type="ECO:0000256" key="1">
    <source>
        <dbReference type="ARBA" id="ARBA00005417"/>
    </source>
</evidence>
<dbReference type="InterPro" id="IPR027417">
    <property type="entry name" value="P-loop_NTPase"/>
</dbReference>
<dbReference type="PANTHER" id="PTHR42734">
    <property type="entry name" value="METAL TRANSPORT SYSTEM ATP-BINDING PROTEIN TM_0124-RELATED"/>
    <property type="match status" value="1"/>
</dbReference>
<protein>
    <submittedName>
        <fullName evidence="6">ABC transporter, ATP-binding protein</fullName>
    </submittedName>
</protein>
<evidence type="ECO:0000256" key="4">
    <source>
        <dbReference type="ARBA" id="ARBA00022840"/>
    </source>
</evidence>
<dbReference type="PROSITE" id="PS00211">
    <property type="entry name" value="ABC_TRANSPORTER_1"/>
    <property type="match status" value="1"/>
</dbReference>
<evidence type="ECO:0000259" key="5">
    <source>
        <dbReference type="PROSITE" id="PS50893"/>
    </source>
</evidence>
<feature type="domain" description="ABC transporter" evidence="5">
    <location>
        <begin position="33"/>
        <end position="273"/>
    </location>
</feature>
<proteinExistence type="inferred from homology"/>
<organism evidence="6 7">
    <name type="scientific">Acidisarcina polymorpha</name>
    <dbReference type="NCBI Taxonomy" id="2211140"/>
    <lineage>
        <taxon>Bacteria</taxon>
        <taxon>Pseudomonadati</taxon>
        <taxon>Acidobacteriota</taxon>
        <taxon>Terriglobia</taxon>
        <taxon>Terriglobales</taxon>
        <taxon>Acidobacteriaceae</taxon>
        <taxon>Acidisarcina</taxon>
    </lineage>
</organism>
<sequence>MKAKKALAKTMPPKEKSGRIQAGIRQQEAVTFLTMQHVEVARGETIVLHDVSLEIGLGEHVAILGPNGCGKSTLIKTLTCECYPIVQPQTVLRLFGRERWDVSQLRRRLGVVSADLPGERTPLTVGRDVVVSGFFSASTLWPNLQVTDDMRVAASEALELMQAEHLAAKFVGQMSAGEQRRIMIARALVHRPQMLLLDEPSNALDIAAQRELREALRHVARQGTGILMITHHLADILPEIDRVILMKAGRIYADGAKEELITRETLSELFGVDLDLTVRHGYFHSW</sequence>
<dbReference type="GO" id="GO:0016887">
    <property type="term" value="F:ATP hydrolysis activity"/>
    <property type="evidence" value="ECO:0007669"/>
    <property type="project" value="InterPro"/>
</dbReference>
<accession>A0A2Z5G8H4</accession>
<comment type="similarity">
    <text evidence="1">Belongs to the ABC transporter superfamily.</text>
</comment>
<dbReference type="Gene3D" id="3.40.50.300">
    <property type="entry name" value="P-loop containing nucleotide triphosphate hydrolases"/>
    <property type="match status" value="1"/>
</dbReference>
<keyword evidence="7" id="KW-1185">Reference proteome</keyword>
<dbReference type="PROSITE" id="PS50893">
    <property type="entry name" value="ABC_TRANSPORTER_2"/>
    <property type="match status" value="1"/>
</dbReference>
<keyword evidence="4 6" id="KW-0067">ATP-binding</keyword>